<dbReference type="GO" id="GO:0008495">
    <property type="term" value="F:protoheme IX farnesyltransferase activity"/>
    <property type="evidence" value="ECO:0007669"/>
    <property type="project" value="UniProtKB-UniRule"/>
</dbReference>
<evidence type="ECO:0000256" key="2">
    <source>
        <dbReference type="ARBA" id="ARBA00004919"/>
    </source>
</evidence>
<dbReference type="NCBIfam" id="TIGR01473">
    <property type="entry name" value="cyoE_ctaB"/>
    <property type="match status" value="1"/>
</dbReference>
<dbReference type="InterPro" id="IPR000537">
    <property type="entry name" value="UbiA_prenyltransferase"/>
</dbReference>
<evidence type="ECO:0000256" key="9">
    <source>
        <dbReference type="ARBA" id="ARBA00023136"/>
    </source>
</evidence>
<feature type="transmembrane region" description="Helical" evidence="14">
    <location>
        <begin position="76"/>
        <end position="96"/>
    </location>
</feature>
<comment type="similarity">
    <text evidence="14">Belongs to the UbiA prenyltransferase family. Protoheme IX farnesyltransferase subfamily.</text>
</comment>
<dbReference type="NCBIfam" id="NF003349">
    <property type="entry name" value="PRK04375.1-2"/>
    <property type="match status" value="1"/>
</dbReference>
<keyword evidence="7 14" id="KW-1133">Transmembrane helix</keyword>
<evidence type="ECO:0000256" key="1">
    <source>
        <dbReference type="ARBA" id="ARBA00004651"/>
    </source>
</evidence>
<dbReference type="Gene3D" id="1.10.357.140">
    <property type="entry name" value="UbiA prenyltransferase"/>
    <property type="match status" value="1"/>
</dbReference>
<evidence type="ECO:0000313" key="15">
    <source>
        <dbReference type="EMBL" id="APH55583.1"/>
    </source>
</evidence>
<keyword evidence="6 14" id="KW-0812">Transmembrane</keyword>
<comment type="function">
    <text evidence="14">Converts heme B (protoheme IX) to heme O by substitution of the vinyl group on carbon 2 of heme B porphyrin ring with a hydroxyethyl farnesyl side group.</text>
</comment>
<keyword evidence="8 14" id="KW-0350">Heme biosynthesis</keyword>
<evidence type="ECO:0000313" key="16">
    <source>
        <dbReference type="Proteomes" id="UP000182373"/>
    </source>
</evidence>
<accession>A0AAC9KFX4</accession>
<feature type="transmembrane region" description="Helical" evidence="14">
    <location>
        <begin position="196"/>
        <end position="216"/>
    </location>
</feature>
<gene>
    <name evidence="14" type="primary">ctaB</name>
    <name evidence="15" type="ORF">GbCGDNIH9_2257</name>
</gene>
<evidence type="ECO:0000256" key="13">
    <source>
        <dbReference type="ARBA" id="ARBA00047690"/>
    </source>
</evidence>
<feature type="transmembrane region" description="Helical" evidence="14">
    <location>
        <begin position="122"/>
        <end position="140"/>
    </location>
</feature>
<evidence type="ECO:0000256" key="14">
    <source>
        <dbReference type="HAMAP-Rule" id="MF_00154"/>
    </source>
</evidence>
<reference evidence="16" key="1">
    <citation type="submission" date="2016-11" db="EMBL/GenBank/DDBJ databases">
        <title>Comparative genomic and phenotypic analysis of Granulibacter bethesdensis clinical isolates from patients with chronic granulomatous disease.</title>
        <authorList>
            <person name="Zarember K.A."/>
            <person name="Porcella S.F."/>
            <person name="Chu J."/>
            <person name="Ding L."/>
            <person name="Dahlstrom E."/>
            <person name="Barbian K."/>
            <person name="Martens C."/>
            <person name="Sykora L."/>
            <person name="Kramer S."/>
            <person name="Pettinato A.M."/>
            <person name="Hong H."/>
            <person name="Wald G."/>
            <person name="Berg L.J."/>
            <person name="Rogge L.S."/>
            <person name="Greenberg D.E."/>
            <person name="Falcone E.L."/>
            <person name="Neves J.F."/>
            <person name="Simoes M.J."/>
            <person name="Casal M."/>
            <person name="Rodriguez-Lopez F.C."/>
            <person name="Zelazny A."/>
            <person name="Gallin J.I."/>
            <person name="Holland S.M."/>
        </authorList>
    </citation>
    <scope>NUCLEOTIDE SEQUENCE [LARGE SCALE GENOMIC DNA]</scope>
    <source>
        <strain evidence="16">NIH9.1</strain>
    </source>
</reference>
<dbReference type="GO" id="GO:0005886">
    <property type="term" value="C:plasma membrane"/>
    <property type="evidence" value="ECO:0007669"/>
    <property type="project" value="UniProtKB-SubCell"/>
</dbReference>
<evidence type="ECO:0000256" key="7">
    <source>
        <dbReference type="ARBA" id="ARBA00022989"/>
    </source>
</evidence>
<organism evidence="15 16">
    <name type="scientific">Granulibacter bethesdensis</name>
    <dbReference type="NCBI Taxonomy" id="364410"/>
    <lineage>
        <taxon>Bacteria</taxon>
        <taxon>Pseudomonadati</taxon>
        <taxon>Pseudomonadota</taxon>
        <taxon>Alphaproteobacteria</taxon>
        <taxon>Acetobacterales</taxon>
        <taxon>Acetobacteraceae</taxon>
        <taxon>Granulibacter</taxon>
    </lineage>
</organism>
<dbReference type="Pfam" id="PF01040">
    <property type="entry name" value="UbiA"/>
    <property type="match status" value="1"/>
</dbReference>
<dbReference type="PROSITE" id="PS00943">
    <property type="entry name" value="UBIA"/>
    <property type="match status" value="1"/>
</dbReference>
<dbReference type="InterPro" id="IPR044878">
    <property type="entry name" value="UbiA_sf"/>
</dbReference>
<evidence type="ECO:0000256" key="10">
    <source>
        <dbReference type="ARBA" id="ARBA00030253"/>
    </source>
</evidence>
<evidence type="ECO:0000256" key="8">
    <source>
        <dbReference type="ARBA" id="ARBA00023133"/>
    </source>
</evidence>
<evidence type="ECO:0000256" key="5">
    <source>
        <dbReference type="ARBA" id="ARBA00022679"/>
    </source>
</evidence>
<keyword evidence="9 14" id="KW-0472">Membrane</keyword>
<dbReference type="EC" id="2.5.1.141" evidence="3 14"/>
<feature type="transmembrane region" description="Helical" evidence="14">
    <location>
        <begin position="51"/>
        <end position="70"/>
    </location>
</feature>
<comment type="pathway">
    <text evidence="2 14">Porphyrin-containing compound metabolism; heme O biosynthesis; heme O from protoheme: step 1/1.</text>
</comment>
<feature type="transmembrane region" description="Helical" evidence="14">
    <location>
        <begin position="146"/>
        <end position="164"/>
    </location>
</feature>
<dbReference type="CDD" id="cd13957">
    <property type="entry name" value="PT_UbiA_Cox10"/>
    <property type="match status" value="1"/>
</dbReference>
<dbReference type="PANTHER" id="PTHR43448:SF7">
    <property type="entry name" value="4-HYDROXYBENZOATE SOLANESYLTRANSFERASE"/>
    <property type="match status" value="1"/>
</dbReference>
<comment type="miscellaneous">
    <text evidence="14">Carbon 2 of the heme B porphyrin ring is defined according to the Fischer nomenclature.</text>
</comment>
<dbReference type="PANTHER" id="PTHR43448">
    <property type="entry name" value="PROTOHEME IX FARNESYLTRANSFERASE, MITOCHONDRIAL"/>
    <property type="match status" value="1"/>
</dbReference>
<evidence type="ECO:0000256" key="6">
    <source>
        <dbReference type="ARBA" id="ARBA00022692"/>
    </source>
</evidence>
<dbReference type="EMBL" id="CP018191">
    <property type="protein sequence ID" value="APH55583.1"/>
    <property type="molecule type" value="Genomic_DNA"/>
</dbReference>
<dbReference type="InterPro" id="IPR030470">
    <property type="entry name" value="UbiA_prenylTrfase_CS"/>
</dbReference>
<feature type="transmembrane region" description="Helical" evidence="14">
    <location>
        <begin position="171"/>
        <end position="190"/>
    </location>
</feature>
<comment type="catalytic activity">
    <reaction evidence="13 14">
        <text>heme b + (2E,6E)-farnesyl diphosphate + H2O = Fe(II)-heme o + diphosphate</text>
        <dbReference type="Rhea" id="RHEA:28070"/>
        <dbReference type="ChEBI" id="CHEBI:15377"/>
        <dbReference type="ChEBI" id="CHEBI:33019"/>
        <dbReference type="ChEBI" id="CHEBI:60344"/>
        <dbReference type="ChEBI" id="CHEBI:60530"/>
        <dbReference type="ChEBI" id="CHEBI:175763"/>
        <dbReference type="EC" id="2.5.1.141"/>
    </reaction>
</comment>
<feature type="transmembrane region" description="Helical" evidence="14">
    <location>
        <begin position="308"/>
        <end position="325"/>
    </location>
</feature>
<proteinExistence type="inferred from homology"/>
<evidence type="ECO:0000256" key="4">
    <source>
        <dbReference type="ARBA" id="ARBA00022475"/>
    </source>
</evidence>
<feature type="transmembrane region" description="Helical" evidence="14">
    <location>
        <begin position="268"/>
        <end position="288"/>
    </location>
</feature>
<feature type="transmembrane region" description="Helical" evidence="14">
    <location>
        <begin position="245"/>
        <end position="262"/>
    </location>
</feature>
<dbReference type="InterPro" id="IPR006369">
    <property type="entry name" value="Protohaem_IX_farnesylTrfase"/>
</dbReference>
<dbReference type="AlphaFoldDB" id="A0AAC9KFX4"/>
<dbReference type="Proteomes" id="UP000182373">
    <property type="component" value="Chromosome"/>
</dbReference>
<dbReference type="GO" id="GO:0048034">
    <property type="term" value="P:heme O biosynthetic process"/>
    <property type="evidence" value="ECO:0007669"/>
    <property type="project" value="UniProtKB-UniRule"/>
</dbReference>
<keyword evidence="5 14" id="KW-0808">Transferase</keyword>
<name>A0AAC9KFX4_9PROT</name>
<evidence type="ECO:0000256" key="3">
    <source>
        <dbReference type="ARBA" id="ARBA00012292"/>
    </source>
</evidence>
<sequence>MTHGSLGTDERRMSDSAFVNGGREVSSLPLSAPLPGMASAADWVTLLKPRVMSLVVFTGLIGMLVAPGSLHPVLGAIAILCIAVATGASGAINMWYDRDIDAVMRRTKNRPIPAGRIEPGEALGYGIVLAVGSVLVMWLATNVVAAAVLAFAIFFYSVIYTMWLKRSTPQNIVIGGAAGAFPPVIGWAAVTGTIDLMPVMMFAIVFFWTPPHFWSLSLWAQMDYERAGVPMLPVVAGARKTRQHIMAYTVLLSVIAVLPWALGDTGRVYGLSAVVLSIGFLVQSWRVLRDRQDEAGLSLTKDAPARAAFKYSLIYLAVLFLALAVDRFV</sequence>
<dbReference type="HAMAP" id="MF_00154">
    <property type="entry name" value="CyoE_CtaB"/>
    <property type="match status" value="1"/>
</dbReference>
<evidence type="ECO:0000256" key="12">
    <source>
        <dbReference type="ARBA" id="ARBA00042475"/>
    </source>
</evidence>
<comment type="subcellular location">
    <subcellularLocation>
        <location evidence="1 14">Cell membrane</location>
        <topology evidence="1 14">Multi-pass membrane protein</topology>
    </subcellularLocation>
</comment>
<evidence type="ECO:0000256" key="11">
    <source>
        <dbReference type="ARBA" id="ARBA00040810"/>
    </source>
</evidence>
<protein>
    <recommendedName>
        <fullName evidence="11 14">Protoheme IX farnesyltransferase</fullName>
        <ecNumber evidence="3 14">2.5.1.141</ecNumber>
    </recommendedName>
    <alternativeName>
        <fullName evidence="12 14">Heme B farnesyltransferase</fullName>
    </alternativeName>
    <alternativeName>
        <fullName evidence="10 14">Heme O synthase</fullName>
    </alternativeName>
</protein>
<keyword evidence="4 14" id="KW-1003">Cell membrane</keyword>